<keyword evidence="1" id="KW-0479">Metal-binding</keyword>
<gene>
    <name evidence="7" type="ORF">BU26DRAFT_577071</name>
</gene>
<evidence type="ECO:0000256" key="4">
    <source>
        <dbReference type="PROSITE-ProRule" id="PRU00175"/>
    </source>
</evidence>
<dbReference type="SUPFAM" id="SSF57850">
    <property type="entry name" value="RING/U-box"/>
    <property type="match status" value="1"/>
</dbReference>
<evidence type="ECO:0000256" key="1">
    <source>
        <dbReference type="ARBA" id="ARBA00022723"/>
    </source>
</evidence>
<dbReference type="OrthoDB" id="8062037at2759"/>
<reference evidence="7" key="1">
    <citation type="journal article" date="2020" name="Stud. Mycol.">
        <title>101 Dothideomycetes genomes: a test case for predicting lifestyles and emergence of pathogens.</title>
        <authorList>
            <person name="Haridas S."/>
            <person name="Albert R."/>
            <person name="Binder M."/>
            <person name="Bloem J."/>
            <person name="Labutti K."/>
            <person name="Salamov A."/>
            <person name="Andreopoulos B."/>
            <person name="Baker S."/>
            <person name="Barry K."/>
            <person name="Bills G."/>
            <person name="Bluhm B."/>
            <person name="Cannon C."/>
            <person name="Castanera R."/>
            <person name="Culley D."/>
            <person name="Daum C."/>
            <person name="Ezra D."/>
            <person name="Gonzalez J."/>
            <person name="Henrissat B."/>
            <person name="Kuo A."/>
            <person name="Liang C."/>
            <person name="Lipzen A."/>
            <person name="Lutzoni F."/>
            <person name="Magnuson J."/>
            <person name="Mondo S."/>
            <person name="Nolan M."/>
            <person name="Ohm R."/>
            <person name="Pangilinan J."/>
            <person name="Park H.-J."/>
            <person name="Ramirez L."/>
            <person name="Alfaro M."/>
            <person name="Sun H."/>
            <person name="Tritt A."/>
            <person name="Yoshinaga Y."/>
            <person name="Zwiers L.-H."/>
            <person name="Turgeon B."/>
            <person name="Goodwin S."/>
            <person name="Spatafora J."/>
            <person name="Crous P."/>
            <person name="Grigoriev I."/>
        </authorList>
    </citation>
    <scope>NUCLEOTIDE SEQUENCE</scope>
    <source>
        <strain evidence="7">CBS 122368</strain>
    </source>
</reference>
<dbReference type="Gene3D" id="3.30.40.10">
    <property type="entry name" value="Zinc/RING finger domain, C3HC4 (zinc finger)"/>
    <property type="match status" value="1"/>
</dbReference>
<evidence type="ECO:0000256" key="5">
    <source>
        <dbReference type="SAM" id="MobiDB-lite"/>
    </source>
</evidence>
<dbReference type="InterPro" id="IPR013083">
    <property type="entry name" value="Znf_RING/FYVE/PHD"/>
</dbReference>
<sequence>MRTFVLTLWYSPSLEEVAVNERGPQSRETEPSTWPGTHIYRSLGLHPTTATPNTQNRARQNNSIMTNVPGLEDLFPGAKETPAPATVYKQIRQRLTRLTEIRHLIRMDGENPKLLVYAIENLEELCQTWTHLASLANIEFRLKDMAAAQLDEETRKAREWVLGVITLQEQLCERSHFVRLLRSALEKDPGERTDLESLYMTLTEEDPDDPTERLDIAYTLVLHFNYAETYKSILEKAQQLSARKSKASEAHAKKVRKRIVEKAQSIKVDMFACAVPLSTIRSAQNEERDCPVCRNAYLDFATFSAGDLLADYAVRIKYCGHVVGKHCLETWMDTPLIDAARYPDRTCPLCRTEIEGRETPDLPRGLREHIVHSRQAGELMQKTDLETDECLDVLLRLMSEEVAVGALLEEAGEEEHGQVDVEMAREFLKERAEELREEKKMLGFARSEGLWRGMRAEWVDSGVKR</sequence>
<dbReference type="RefSeq" id="XP_033680803.1">
    <property type="nucleotide sequence ID" value="XM_033834396.1"/>
</dbReference>
<accession>A0A6A6I6E6</accession>
<dbReference type="InterPro" id="IPR001841">
    <property type="entry name" value="Znf_RING"/>
</dbReference>
<dbReference type="PROSITE" id="PS50089">
    <property type="entry name" value="ZF_RING_2"/>
    <property type="match status" value="1"/>
</dbReference>
<evidence type="ECO:0000259" key="6">
    <source>
        <dbReference type="PROSITE" id="PS50089"/>
    </source>
</evidence>
<feature type="compositionally biased region" description="Polar residues" evidence="5">
    <location>
        <begin position="48"/>
        <end position="59"/>
    </location>
</feature>
<feature type="domain" description="RING-type" evidence="6">
    <location>
        <begin position="290"/>
        <end position="351"/>
    </location>
</feature>
<dbReference type="AlphaFoldDB" id="A0A6A6I6E6"/>
<organism evidence="7 8">
    <name type="scientific">Trematosphaeria pertusa</name>
    <dbReference type="NCBI Taxonomy" id="390896"/>
    <lineage>
        <taxon>Eukaryota</taxon>
        <taxon>Fungi</taxon>
        <taxon>Dikarya</taxon>
        <taxon>Ascomycota</taxon>
        <taxon>Pezizomycotina</taxon>
        <taxon>Dothideomycetes</taxon>
        <taxon>Pleosporomycetidae</taxon>
        <taxon>Pleosporales</taxon>
        <taxon>Massarineae</taxon>
        <taxon>Trematosphaeriaceae</taxon>
        <taxon>Trematosphaeria</taxon>
    </lineage>
</organism>
<keyword evidence="8" id="KW-1185">Reference proteome</keyword>
<name>A0A6A6I6E6_9PLEO</name>
<dbReference type="EMBL" id="ML987199">
    <property type="protein sequence ID" value="KAF2245799.1"/>
    <property type="molecule type" value="Genomic_DNA"/>
</dbReference>
<dbReference type="PANTHER" id="PTHR45969">
    <property type="entry name" value="RING ZINC FINGER PROTEIN-RELATED"/>
    <property type="match status" value="1"/>
</dbReference>
<evidence type="ECO:0000256" key="2">
    <source>
        <dbReference type="ARBA" id="ARBA00022771"/>
    </source>
</evidence>
<keyword evidence="2 4" id="KW-0863">Zinc-finger</keyword>
<proteinExistence type="predicted"/>
<dbReference type="GO" id="GO:0008270">
    <property type="term" value="F:zinc ion binding"/>
    <property type="evidence" value="ECO:0007669"/>
    <property type="project" value="UniProtKB-KW"/>
</dbReference>
<dbReference type="GeneID" id="54587726"/>
<evidence type="ECO:0000313" key="7">
    <source>
        <dbReference type="EMBL" id="KAF2245799.1"/>
    </source>
</evidence>
<protein>
    <recommendedName>
        <fullName evidence="6">RING-type domain-containing protein</fullName>
    </recommendedName>
</protein>
<dbReference type="Proteomes" id="UP000800094">
    <property type="component" value="Unassembled WGS sequence"/>
</dbReference>
<keyword evidence="3" id="KW-0862">Zinc</keyword>
<evidence type="ECO:0000313" key="8">
    <source>
        <dbReference type="Proteomes" id="UP000800094"/>
    </source>
</evidence>
<evidence type="ECO:0000256" key="3">
    <source>
        <dbReference type="ARBA" id="ARBA00022833"/>
    </source>
</evidence>
<feature type="region of interest" description="Disordered" evidence="5">
    <location>
        <begin position="20"/>
        <end position="59"/>
    </location>
</feature>